<dbReference type="RefSeq" id="WP_345454503.1">
    <property type="nucleotide sequence ID" value="NZ_BAABRV010000004.1"/>
</dbReference>
<gene>
    <name evidence="1" type="ORF">Dalu01_02204</name>
</gene>
<comment type="caution">
    <text evidence="1">The sequence shown here is derived from an EMBL/GenBank/DDBJ whole genome shotgun (WGS) entry which is preliminary data.</text>
</comment>
<proteinExistence type="predicted"/>
<keyword evidence="2" id="KW-1185">Reference proteome</keyword>
<accession>A0ABP9XFV0</accession>
<reference evidence="1 2" key="1">
    <citation type="submission" date="2024-02" db="EMBL/GenBank/DDBJ databases">
        <title>Deinococcus aluminii NBRC 112889.</title>
        <authorList>
            <person name="Ichikawa N."/>
            <person name="Katano-Makiyama Y."/>
            <person name="Hidaka K."/>
        </authorList>
    </citation>
    <scope>NUCLEOTIDE SEQUENCE [LARGE SCALE GENOMIC DNA]</scope>
    <source>
        <strain evidence="1 2">NBRC 112889</strain>
    </source>
</reference>
<evidence type="ECO:0000313" key="1">
    <source>
        <dbReference type="EMBL" id="GAA5533796.1"/>
    </source>
</evidence>
<dbReference type="EMBL" id="BAABRV010000004">
    <property type="protein sequence ID" value="GAA5533796.1"/>
    <property type="molecule type" value="Genomic_DNA"/>
</dbReference>
<name>A0ABP9XFV0_9DEIO</name>
<sequence length="174" mass="19871">MSGSKAGETHEYHGALEVTSEHIKLSPRADNLEIRRRILWDFVSLEAKEHPWHTVGLPLHPEPRHIMDAVTSSVLDRLKEDGGDKDHWALASWTSGERPFDGAFYAIGITPIPDNPYHFRLCDIQLLAVHKEGGWQDLSGSHVTDQERRQATRTALEGIRTCHQDTLRRAERRR</sequence>
<organism evidence="1 2">
    <name type="scientific">Deinococcus aluminii</name>
    <dbReference type="NCBI Taxonomy" id="1656885"/>
    <lineage>
        <taxon>Bacteria</taxon>
        <taxon>Thermotogati</taxon>
        <taxon>Deinococcota</taxon>
        <taxon>Deinococci</taxon>
        <taxon>Deinococcales</taxon>
        <taxon>Deinococcaceae</taxon>
        <taxon>Deinococcus</taxon>
    </lineage>
</organism>
<evidence type="ECO:0000313" key="2">
    <source>
        <dbReference type="Proteomes" id="UP001404956"/>
    </source>
</evidence>
<protein>
    <submittedName>
        <fullName evidence="1">Uncharacterized protein</fullName>
    </submittedName>
</protein>
<dbReference type="Proteomes" id="UP001404956">
    <property type="component" value="Unassembled WGS sequence"/>
</dbReference>